<feature type="region of interest" description="Disordered" evidence="1">
    <location>
        <begin position="211"/>
        <end position="255"/>
    </location>
</feature>
<reference evidence="2" key="1">
    <citation type="journal article" date="2013" name="Genetics">
        <title>The draft genome and transcriptome of Panagrellus redivivus are shaped by the harsh demands of a free-living lifestyle.</title>
        <authorList>
            <person name="Srinivasan J."/>
            <person name="Dillman A.R."/>
            <person name="Macchietto M.G."/>
            <person name="Heikkinen L."/>
            <person name="Lakso M."/>
            <person name="Fracchia K.M."/>
            <person name="Antoshechkin I."/>
            <person name="Mortazavi A."/>
            <person name="Wong G."/>
            <person name="Sternberg P.W."/>
        </authorList>
    </citation>
    <scope>NUCLEOTIDE SEQUENCE [LARGE SCALE GENOMIC DNA]</scope>
    <source>
        <strain evidence="2">MT8872</strain>
    </source>
</reference>
<feature type="region of interest" description="Disordered" evidence="1">
    <location>
        <begin position="355"/>
        <end position="382"/>
    </location>
</feature>
<feature type="region of interest" description="Disordered" evidence="1">
    <location>
        <begin position="1"/>
        <end position="191"/>
    </location>
</feature>
<feature type="compositionally biased region" description="Basic and acidic residues" evidence="1">
    <location>
        <begin position="181"/>
        <end position="191"/>
    </location>
</feature>
<feature type="compositionally biased region" description="Acidic residues" evidence="1">
    <location>
        <begin position="239"/>
        <end position="255"/>
    </location>
</feature>
<protein>
    <submittedName>
        <fullName evidence="3">Midasin</fullName>
    </submittedName>
</protein>
<organism evidence="2 3">
    <name type="scientific">Panagrellus redivivus</name>
    <name type="common">Microworm</name>
    <dbReference type="NCBI Taxonomy" id="6233"/>
    <lineage>
        <taxon>Eukaryota</taxon>
        <taxon>Metazoa</taxon>
        <taxon>Ecdysozoa</taxon>
        <taxon>Nematoda</taxon>
        <taxon>Chromadorea</taxon>
        <taxon>Rhabditida</taxon>
        <taxon>Tylenchina</taxon>
        <taxon>Panagrolaimomorpha</taxon>
        <taxon>Panagrolaimoidea</taxon>
        <taxon>Panagrolaimidae</taxon>
        <taxon>Panagrellus</taxon>
    </lineage>
</organism>
<feature type="compositionally biased region" description="Basic and acidic residues" evidence="1">
    <location>
        <begin position="154"/>
        <end position="173"/>
    </location>
</feature>
<proteinExistence type="predicted"/>
<feature type="compositionally biased region" description="Basic and acidic residues" evidence="1">
    <location>
        <begin position="127"/>
        <end position="144"/>
    </location>
</feature>
<evidence type="ECO:0000256" key="1">
    <source>
        <dbReference type="SAM" id="MobiDB-lite"/>
    </source>
</evidence>
<dbReference type="WBParaSite" id="Pan_g15368.t1">
    <property type="protein sequence ID" value="Pan_g15368.t1"/>
    <property type="gene ID" value="Pan_g15368"/>
</dbReference>
<accession>A0A7E4V2D7</accession>
<evidence type="ECO:0000313" key="2">
    <source>
        <dbReference type="Proteomes" id="UP000492821"/>
    </source>
</evidence>
<dbReference type="AlphaFoldDB" id="A0A7E4V2D7"/>
<dbReference type="Proteomes" id="UP000492821">
    <property type="component" value="Unassembled WGS sequence"/>
</dbReference>
<evidence type="ECO:0000313" key="3">
    <source>
        <dbReference type="WBParaSite" id="Pan_g15368.t1"/>
    </source>
</evidence>
<feature type="compositionally biased region" description="Basic and acidic residues" evidence="1">
    <location>
        <begin position="46"/>
        <end position="55"/>
    </location>
</feature>
<keyword evidence="2" id="KW-1185">Reference proteome</keyword>
<feature type="compositionally biased region" description="Basic residues" evidence="1">
    <location>
        <begin position="1"/>
        <end position="10"/>
    </location>
</feature>
<reference evidence="3" key="2">
    <citation type="submission" date="2020-10" db="UniProtKB">
        <authorList>
            <consortium name="WormBaseParasite"/>
        </authorList>
    </citation>
    <scope>IDENTIFICATION</scope>
</reference>
<sequence length="1203" mass="133383">MARTRAKRKPKADGESSTDNADNEEEPEDMEGEDSSDAEGSSPEGPEPKKAKLDSTDGADVQTEEHGVGEEPMPINGAPGTETVGTASDAHVEEEEPVKQEPLEPSQVQDAPHDEDVEVKEGIPPGDHTEGAPRDNVEDVEVKEGIPPGAHTEGAPRDNVEDVEEHDVNRNVDDVTQDTSSKSDEIVLPKNEDDILEDQVVIVGDLEIVETEDDVGDGNSQEEILQDEVVEDQDHPEDTPADDEAKDGDVIDAEGDVPHDAVKTEEVNHAVSVAEVADMKKVLPVYDGPSGEVVSMAILVNGVPFYEPVNRGGTGGKELLLERDRSPSPVADQPKLDGIPPPILFRVKQEQAVERNDDTVDLNGEGLQDEGVEGQKGVEGHDGDVDMQGEDESGDMADEAPLLLRAYTPQSEQAYNAVDNEDEMPPGELSYEGPVETGDSTYEDTVEPGELSYEGPVEVQNSIPVNDEPVPDAMDVSEPTLAFDDIDNPQLRLELEDTIRSFCSEGNQSAFNFTDVNVFGKAPEPVNGEGPQYHYCFSVKVVPDPQLSPLKEDIHRIPTIGNEVYPYLGNPQLGVHLSRRPDAVLPTGFLLGVTYRIYVFKVRVDKFETFDVLPTTDNSTRPLDPTCKIRLSVEKDHECDKPFERFLQSLIYISEVDDSNRPVEQPEVIRLYGVADFTVSEDCTVLYKGDVNLKSVGRVHVSVANVFDMDVKYMDLGDRPLMDFAILPFNAKVASLNELTSKSVFKLAITRVGGDFEHNSHIHIRHDTGTISDFIIKHTCFLSDDPQFPNLVKFLNSARNGAFNINASGFMPDLKNNDQCCVNFVFPNCNALGLLGIPCLPYDVLHCFQIYRLQVGPTLCPLRTTKHEKRLFALASSNLLARSDRISDNDIRVATAASFHRFGKTQDGPERFSDTEDDYNKIEATEVITDEVADIPEPSWDLPAQIVREAFQKGKDTGKSLLLNPAYATIAPKPSAMKRNNLVQNMARRVARRSGDEPPPPVLDMQVRKRRRRDRLYDHDENPTTSNIPQEGYDEGYLMRNPPMNRRIATAVIFEPAIFFDSQIPVELLHDVLTVTLTFEACSVMGNFSIILHQYLHQAFENANTDPNANMILYASSFSNYRDSDKLVVQERHYCDNNPPTFRTFLICAQATRQKRKLESIIVLSENASTVDHAIYERNKIKILTPSQYMAAMYAGDNTILMP</sequence>
<name>A0A7E4V2D7_PANRE</name>
<feature type="compositionally biased region" description="Acidic residues" evidence="1">
    <location>
        <begin position="21"/>
        <end position="37"/>
    </location>
</feature>